<sequence length="340" mass="37876">MTVPAHKKGIPYNLTKEHEYAREMLLKAKRKGIKLIATDLDGTVLARDPADGQYEKYHELSTVVQLASDVTQQGAEFAILSARNTTLEVKIREIAQQFSTKKRTPFTIWRSGGNGMNLFRLSFRPDLPEPEVEPIYVNEISIQEAHAVADVFQLMYAKLSMVPSSQGVAFFRSFLSEALPEDLVPVSHRAISDKYGGAFFAEGVKVSCVLPDDIQHQRTCIDFLHKHLDTELFHIGWSRSPFADISKVLKQNDVPVDGKDFAVSTILARSHLNDEQVITFGDAPTTTDGIGNDTGLLRFPFSFTSCQEGLKSRIEEPPYILAIHDNSPVASVHSAIRSVF</sequence>
<dbReference type="PROSITE" id="PS01228">
    <property type="entry name" value="COF_1"/>
    <property type="match status" value="1"/>
</dbReference>
<dbReference type="Gene3D" id="3.30.1240.10">
    <property type="match status" value="1"/>
</dbReference>
<dbReference type="SUPFAM" id="SSF56784">
    <property type="entry name" value="HAD-like"/>
    <property type="match status" value="1"/>
</dbReference>
<evidence type="ECO:0008006" key="3">
    <source>
        <dbReference type="Google" id="ProtNLM"/>
    </source>
</evidence>
<organism evidence="1 2">
    <name type="scientific">Candidatus Roizmanbacteria bacterium RIFCSPHIGHO2_02_FULL_37_24</name>
    <dbReference type="NCBI Taxonomy" id="1802037"/>
    <lineage>
        <taxon>Bacteria</taxon>
        <taxon>Candidatus Roizmaniibacteriota</taxon>
    </lineage>
</organism>
<name>A0A1F7GVU7_9BACT</name>
<evidence type="ECO:0000313" key="2">
    <source>
        <dbReference type="Proteomes" id="UP000177159"/>
    </source>
</evidence>
<reference evidence="1 2" key="1">
    <citation type="journal article" date="2016" name="Nat. Commun.">
        <title>Thousands of microbial genomes shed light on interconnected biogeochemical processes in an aquifer system.</title>
        <authorList>
            <person name="Anantharaman K."/>
            <person name="Brown C.T."/>
            <person name="Hug L.A."/>
            <person name="Sharon I."/>
            <person name="Castelle C.J."/>
            <person name="Probst A.J."/>
            <person name="Thomas B.C."/>
            <person name="Singh A."/>
            <person name="Wilkins M.J."/>
            <person name="Karaoz U."/>
            <person name="Brodie E.L."/>
            <person name="Williams K.H."/>
            <person name="Hubbard S.S."/>
            <person name="Banfield J.F."/>
        </authorList>
    </citation>
    <scope>NUCLEOTIDE SEQUENCE [LARGE SCALE GENOMIC DNA]</scope>
</reference>
<comment type="caution">
    <text evidence="1">The sequence shown here is derived from an EMBL/GenBank/DDBJ whole genome shotgun (WGS) entry which is preliminary data.</text>
</comment>
<protein>
    <recommendedName>
        <fullName evidence="3">Sucrose phosphatase-like domain-containing protein</fullName>
    </recommendedName>
</protein>
<gene>
    <name evidence="1" type="ORF">A3C24_00885</name>
</gene>
<dbReference type="Gene3D" id="3.40.50.1000">
    <property type="entry name" value="HAD superfamily/HAD-like"/>
    <property type="match status" value="1"/>
</dbReference>
<dbReference type="InterPro" id="IPR023214">
    <property type="entry name" value="HAD_sf"/>
</dbReference>
<dbReference type="InterPro" id="IPR036412">
    <property type="entry name" value="HAD-like_sf"/>
</dbReference>
<dbReference type="AlphaFoldDB" id="A0A1F7GVU7"/>
<dbReference type="EMBL" id="MFZM01000024">
    <property type="protein sequence ID" value="OGK23197.1"/>
    <property type="molecule type" value="Genomic_DNA"/>
</dbReference>
<dbReference type="Proteomes" id="UP000177159">
    <property type="component" value="Unassembled WGS sequence"/>
</dbReference>
<evidence type="ECO:0000313" key="1">
    <source>
        <dbReference type="EMBL" id="OGK23197.1"/>
    </source>
</evidence>
<proteinExistence type="predicted"/>
<accession>A0A1F7GVU7</accession>